<gene>
    <name evidence="3" type="ORF">IAC87_01615</name>
</gene>
<keyword evidence="1" id="KW-0732">Signal</keyword>
<feature type="signal peptide" evidence="1">
    <location>
        <begin position="1"/>
        <end position="19"/>
    </location>
</feature>
<evidence type="ECO:0000313" key="3">
    <source>
        <dbReference type="EMBL" id="MBO8481225.1"/>
    </source>
</evidence>
<reference evidence="3" key="2">
    <citation type="journal article" date="2021" name="PeerJ">
        <title>Extensive microbial diversity within the chicken gut microbiome revealed by metagenomics and culture.</title>
        <authorList>
            <person name="Gilroy R."/>
            <person name="Ravi A."/>
            <person name="Getino M."/>
            <person name="Pursley I."/>
            <person name="Horton D.L."/>
            <person name="Alikhan N.F."/>
            <person name="Baker D."/>
            <person name="Gharbi K."/>
            <person name="Hall N."/>
            <person name="Watson M."/>
            <person name="Adriaenssens E.M."/>
            <person name="Foster-Nyarko E."/>
            <person name="Jarju S."/>
            <person name="Secka A."/>
            <person name="Antonio M."/>
            <person name="Oren A."/>
            <person name="Chaudhuri R.R."/>
            <person name="La Ragione R."/>
            <person name="Hildebrand F."/>
            <person name="Pallen M.J."/>
        </authorList>
    </citation>
    <scope>NUCLEOTIDE SEQUENCE</scope>
    <source>
        <strain evidence="3">B3-2255</strain>
    </source>
</reference>
<dbReference type="AlphaFoldDB" id="A0A9D9J053"/>
<dbReference type="InterPro" id="IPR025381">
    <property type="entry name" value="DUF4296"/>
</dbReference>
<evidence type="ECO:0000259" key="2">
    <source>
        <dbReference type="Pfam" id="PF14129"/>
    </source>
</evidence>
<feature type="chain" id="PRO_5038408043" evidence="1">
    <location>
        <begin position="20"/>
        <end position="182"/>
    </location>
</feature>
<dbReference type="Pfam" id="PF14129">
    <property type="entry name" value="DUF4296"/>
    <property type="match status" value="1"/>
</dbReference>
<proteinExistence type="predicted"/>
<organism evidence="3 4">
    <name type="scientific">Candidatus Merdivivens faecigallinarum</name>
    <dbReference type="NCBI Taxonomy" id="2840871"/>
    <lineage>
        <taxon>Bacteria</taxon>
        <taxon>Pseudomonadati</taxon>
        <taxon>Bacteroidota</taxon>
        <taxon>Bacteroidia</taxon>
        <taxon>Bacteroidales</taxon>
        <taxon>Muribaculaceae</taxon>
        <taxon>Muribaculaceae incertae sedis</taxon>
        <taxon>Candidatus Merdivivens</taxon>
    </lineage>
</organism>
<accession>A0A9D9J053</accession>
<evidence type="ECO:0000313" key="4">
    <source>
        <dbReference type="Proteomes" id="UP000823772"/>
    </source>
</evidence>
<comment type="caution">
    <text evidence="3">The sequence shown here is derived from an EMBL/GenBank/DDBJ whole genome shotgun (WGS) entry which is preliminary data.</text>
</comment>
<reference evidence="3" key="1">
    <citation type="submission" date="2020-10" db="EMBL/GenBank/DDBJ databases">
        <authorList>
            <person name="Gilroy R."/>
        </authorList>
    </citation>
    <scope>NUCLEOTIDE SEQUENCE</scope>
    <source>
        <strain evidence="3">B3-2255</strain>
    </source>
</reference>
<sequence>MMRKMFAILLSLIMLSALAACSGRGIISKKKMAEINAELFLVDEWLLRNQRYGGMADTSFVYAGVFEKYGCTGEDYMRSLDYYMLDADRYVKILKKSRSILEKREKEVIALMLRDDSERRADFILDSIIRSLPPVGYLPHFTDSIGILSVDSLGGIHIVTDSVFVLEDTMKYILNDHLNDLL</sequence>
<dbReference type="Proteomes" id="UP000823772">
    <property type="component" value="Unassembled WGS sequence"/>
</dbReference>
<name>A0A9D9J053_9BACT</name>
<protein>
    <submittedName>
        <fullName evidence="3">DUF4296 domain-containing protein</fullName>
    </submittedName>
</protein>
<evidence type="ECO:0000256" key="1">
    <source>
        <dbReference type="SAM" id="SignalP"/>
    </source>
</evidence>
<dbReference type="EMBL" id="JADILY010000031">
    <property type="protein sequence ID" value="MBO8481225.1"/>
    <property type="molecule type" value="Genomic_DNA"/>
</dbReference>
<feature type="domain" description="DUF4296" evidence="2">
    <location>
        <begin position="25"/>
        <end position="107"/>
    </location>
</feature>
<dbReference type="PROSITE" id="PS51257">
    <property type="entry name" value="PROKAR_LIPOPROTEIN"/>
    <property type="match status" value="1"/>
</dbReference>